<dbReference type="GO" id="GO:0005730">
    <property type="term" value="C:nucleolus"/>
    <property type="evidence" value="ECO:0007669"/>
    <property type="project" value="TreeGrafter"/>
</dbReference>
<feature type="domain" description="Nucleolar 27S pre-rRNA processing Urb2/Npa2 C-terminal" evidence="2">
    <location>
        <begin position="1071"/>
        <end position="1275"/>
    </location>
</feature>
<feature type="region of interest" description="Disordered" evidence="1">
    <location>
        <begin position="249"/>
        <end position="269"/>
    </location>
</feature>
<dbReference type="PANTHER" id="PTHR15682">
    <property type="entry name" value="UNHEALTHY RIBOSOME BIOGENESIS PROTEIN 2 HOMOLOG"/>
    <property type="match status" value="1"/>
</dbReference>
<keyword evidence="4" id="KW-1185">Reference proteome</keyword>
<dbReference type="AlphaFoldDB" id="A0A6A6FN24"/>
<accession>A0A6A6FN24</accession>
<evidence type="ECO:0000313" key="3">
    <source>
        <dbReference type="EMBL" id="KAF2214842.1"/>
    </source>
</evidence>
<dbReference type="InterPro" id="IPR052609">
    <property type="entry name" value="Ribosome_Biogenesis_Reg"/>
</dbReference>
<dbReference type="Proteomes" id="UP000799539">
    <property type="component" value="Unassembled WGS sequence"/>
</dbReference>
<dbReference type="SUPFAM" id="SSF48371">
    <property type="entry name" value="ARM repeat"/>
    <property type="match status" value="1"/>
</dbReference>
<gene>
    <name evidence="3" type="ORF">CERZMDRAFT_95226</name>
</gene>
<dbReference type="OrthoDB" id="160374at2759"/>
<organism evidence="3 4">
    <name type="scientific">Cercospora zeae-maydis SCOH1-5</name>
    <dbReference type="NCBI Taxonomy" id="717836"/>
    <lineage>
        <taxon>Eukaryota</taxon>
        <taxon>Fungi</taxon>
        <taxon>Dikarya</taxon>
        <taxon>Ascomycota</taxon>
        <taxon>Pezizomycotina</taxon>
        <taxon>Dothideomycetes</taxon>
        <taxon>Dothideomycetidae</taxon>
        <taxon>Mycosphaerellales</taxon>
        <taxon>Mycosphaerellaceae</taxon>
        <taxon>Cercospora</taxon>
    </lineage>
</organism>
<dbReference type="EMBL" id="ML992667">
    <property type="protein sequence ID" value="KAF2214842.1"/>
    <property type="molecule type" value="Genomic_DNA"/>
</dbReference>
<dbReference type="Pfam" id="PF10441">
    <property type="entry name" value="Urb2"/>
    <property type="match status" value="1"/>
</dbReference>
<evidence type="ECO:0000256" key="1">
    <source>
        <dbReference type="SAM" id="MobiDB-lite"/>
    </source>
</evidence>
<proteinExistence type="predicted"/>
<dbReference type="GO" id="GO:0042254">
    <property type="term" value="P:ribosome biogenesis"/>
    <property type="evidence" value="ECO:0007669"/>
    <property type="project" value="TreeGrafter"/>
</dbReference>
<protein>
    <recommendedName>
        <fullName evidence="2">Nucleolar 27S pre-rRNA processing Urb2/Npa2 C-terminal domain-containing protein</fullName>
    </recommendedName>
</protein>
<sequence>MGAVTMEKSTSLDRLKALDKLSSLIVQLQEAQELCNHPSRAEMILRWLGNKLRSLDDARTDAGSWDVFSSCLRLLPTQKIASILGSGNLQEILTLTCAERGLSERTLQAMVATWDLLSQQSLTATGAAIKALLKVDGASAARVCGHWYQHVYAVLQMEDSASRIDTATSLLHLGLQLWDLRRRSPSDDGAFSDHCLLPACQLVVLLKRTRPVGAKRKRGAEARDSSCGILRALESVIVQHSILPARSVFTSTRQRQDGHKKRLTPNQTEQGVEKLLQPLKDPSICYEAAPALMDMALSAVSTPTPGLRSREAPWIETLFDALLDLLDGDSKEQKCTTIADMLRHIRLRKIPFSTQKLATLATSVLADASGHRDSGRTLIAEVVSFNAGVLTETSIARLLFDAVGGWQASCRTPDTKMIRERIIAPVIEAFAQKQQLSELLELWHQQLISIKNDQSARIWLAIVSDMSEALASTSAHDVATSALARYSGLLQQLADLQESLTGNGVADRLRSDLVLLRALLQGLRSNSHSASIQQALESTRKRLWSLGEINKGQVPASCVSEVWQLLALVLELWFPPYCAAQSDASAVKDTLENLVGNDLFEKAVNDCQSGSDSSLAAQVLVGIICTLARSYNTSNKCTTTVDRAIEALCKRPATLMSYPQLITGLSLEQIGIVLQAVLSAQDEDSQCLLSLLSYSLPHSEKFDTVLEEMPMHLLVAFSPSTLAPSRRTKMIRRLLDRAHANDAGLLPASRLAFIIDLLAYPVEALDVSKTASELCDYIRRAIVPAGHEDREVAASCEEYARALALVQPSVQAVLRKTSAKTGRDYQELSAGAVATIASLEQGQTKIDSISSPTLLAVCVLIATIEETAEVASAYAHRNKQFVNMLMDDLVTSLENAMPTLEHDPDPESFSAVAEGLVNLPESILALSGSKRKKFESRIVTSAEQVLQTELKSPHHVQVASFRLLCKYDPTSDATTRATSVLSRDLDARSSGAVYRTWEDYFDNKFGPEEISRIITSGPPQHYAMAQLHLYMVRKIRGQLFEATTDPSTIDLWHYLLRTLLKTQDLRIRGEALQNMAVLLKARGFVLNQYSLEQTLQSLHSLLTSSSHIEAFFPKVCKILNVLINQYRTKLQGRFHLVTMIFQALLSKLLEDASSASVRLRDYHARLVAKLLELFCKPIWVRSTATSLVDASREAQKYAGQFVQHILHHYCATVLSSTPTEEVRLAIRPGIFAVIEAMEAYDETSVRSLSAAMNGNERAILRMVVQDWRQFGKWEGS</sequence>
<evidence type="ECO:0000259" key="2">
    <source>
        <dbReference type="Pfam" id="PF10441"/>
    </source>
</evidence>
<evidence type="ECO:0000313" key="4">
    <source>
        <dbReference type="Proteomes" id="UP000799539"/>
    </source>
</evidence>
<name>A0A6A6FN24_9PEZI</name>
<reference evidence="3" key="1">
    <citation type="journal article" date="2020" name="Stud. Mycol.">
        <title>101 Dothideomycetes genomes: a test case for predicting lifestyles and emergence of pathogens.</title>
        <authorList>
            <person name="Haridas S."/>
            <person name="Albert R."/>
            <person name="Binder M."/>
            <person name="Bloem J."/>
            <person name="Labutti K."/>
            <person name="Salamov A."/>
            <person name="Andreopoulos B."/>
            <person name="Baker S."/>
            <person name="Barry K."/>
            <person name="Bills G."/>
            <person name="Bluhm B."/>
            <person name="Cannon C."/>
            <person name="Castanera R."/>
            <person name="Culley D."/>
            <person name="Daum C."/>
            <person name="Ezra D."/>
            <person name="Gonzalez J."/>
            <person name="Henrissat B."/>
            <person name="Kuo A."/>
            <person name="Liang C."/>
            <person name="Lipzen A."/>
            <person name="Lutzoni F."/>
            <person name="Magnuson J."/>
            <person name="Mondo S."/>
            <person name="Nolan M."/>
            <person name="Ohm R."/>
            <person name="Pangilinan J."/>
            <person name="Park H.-J."/>
            <person name="Ramirez L."/>
            <person name="Alfaro M."/>
            <person name="Sun H."/>
            <person name="Tritt A."/>
            <person name="Yoshinaga Y."/>
            <person name="Zwiers L.-H."/>
            <person name="Turgeon B."/>
            <person name="Goodwin S."/>
            <person name="Spatafora J."/>
            <person name="Crous P."/>
            <person name="Grigoriev I."/>
        </authorList>
    </citation>
    <scope>NUCLEOTIDE SEQUENCE</scope>
    <source>
        <strain evidence="3">SCOH1-5</strain>
    </source>
</reference>
<dbReference type="InterPro" id="IPR018849">
    <property type="entry name" value="Urb2/Npa2_C"/>
</dbReference>
<dbReference type="InterPro" id="IPR016024">
    <property type="entry name" value="ARM-type_fold"/>
</dbReference>
<dbReference type="PANTHER" id="PTHR15682:SF2">
    <property type="entry name" value="UNHEALTHY RIBOSOME BIOGENESIS PROTEIN 2 HOMOLOG"/>
    <property type="match status" value="1"/>
</dbReference>